<feature type="domain" description="EamA" evidence="2">
    <location>
        <begin position="167"/>
        <end position="293"/>
    </location>
</feature>
<reference evidence="3 4" key="1">
    <citation type="submission" date="2017-04" db="EMBL/GenBank/DDBJ databases">
        <authorList>
            <person name="Afonso C.L."/>
            <person name="Miller P.J."/>
            <person name="Scott M.A."/>
            <person name="Spackman E."/>
            <person name="Goraichik I."/>
            <person name="Dimitrov K.M."/>
            <person name="Suarez D.L."/>
            <person name="Swayne D.E."/>
        </authorList>
    </citation>
    <scope>NUCLEOTIDE SEQUENCE [LARGE SCALE GENOMIC DNA]</scope>
    <source>
        <strain evidence="3 4">USBA 355</strain>
    </source>
</reference>
<dbReference type="InterPro" id="IPR000620">
    <property type="entry name" value="EamA_dom"/>
</dbReference>
<feature type="transmembrane region" description="Helical" evidence="1">
    <location>
        <begin position="90"/>
        <end position="110"/>
    </location>
</feature>
<dbReference type="PANTHER" id="PTHR22911:SF103">
    <property type="entry name" value="BLR2811 PROTEIN"/>
    <property type="match status" value="1"/>
</dbReference>
<evidence type="ECO:0000313" key="4">
    <source>
        <dbReference type="Proteomes" id="UP000192917"/>
    </source>
</evidence>
<feature type="transmembrane region" description="Helical" evidence="1">
    <location>
        <begin position="196"/>
        <end position="214"/>
    </location>
</feature>
<evidence type="ECO:0000313" key="3">
    <source>
        <dbReference type="EMBL" id="SMF44394.1"/>
    </source>
</evidence>
<feature type="domain" description="EamA" evidence="2">
    <location>
        <begin position="26"/>
        <end position="158"/>
    </location>
</feature>
<keyword evidence="1" id="KW-1133">Transmembrane helix</keyword>
<feature type="transmembrane region" description="Helical" evidence="1">
    <location>
        <begin position="25"/>
        <end position="45"/>
    </location>
</feature>
<evidence type="ECO:0000259" key="2">
    <source>
        <dbReference type="Pfam" id="PF00892"/>
    </source>
</evidence>
<accession>A0A1Y6CA17</accession>
<dbReference type="GO" id="GO:0016020">
    <property type="term" value="C:membrane"/>
    <property type="evidence" value="ECO:0007669"/>
    <property type="project" value="InterPro"/>
</dbReference>
<evidence type="ECO:0000256" key="1">
    <source>
        <dbReference type="SAM" id="Phobius"/>
    </source>
</evidence>
<feature type="transmembrane region" description="Helical" evidence="1">
    <location>
        <begin position="141"/>
        <end position="158"/>
    </location>
</feature>
<protein>
    <submittedName>
        <fullName evidence="3">Threonine/homoserine efflux transporter RhtA</fullName>
    </submittedName>
</protein>
<dbReference type="SUPFAM" id="SSF103481">
    <property type="entry name" value="Multidrug resistance efflux transporter EmrE"/>
    <property type="match status" value="2"/>
</dbReference>
<keyword evidence="1" id="KW-0812">Transmembrane</keyword>
<feature type="transmembrane region" description="Helical" evidence="1">
    <location>
        <begin position="254"/>
        <end position="274"/>
    </location>
</feature>
<dbReference type="AlphaFoldDB" id="A0A1Y6CA17"/>
<keyword evidence="4" id="KW-1185">Reference proteome</keyword>
<feature type="transmembrane region" description="Helical" evidence="1">
    <location>
        <begin position="57"/>
        <end position="78"/>
    </location>
</feature>
<feature type="transmembrane region" description="Helical" evidence="1">
    <location>
        <begin position="280"/>
        <end position="298"/>
    </location>
</feature>
<sequence>MPDSAPRQPPAAAAAHPAAEHSRTLAGILLLLGAMMLVPMMDGLAKHLSAHYATVQIVWARYFFHLAFLLPIVLWRYGRAVLRPNRPVAQVLRGGLLLGSTVLFFAAIRSMPLADAIALVFVYPFIVTALSPLLLGEKVGIRRWSAVLVGFAGALIVIRPGLGVFQWSALLALGGGSVYALYVMATRKLAGSNPPLVTLAYTALLGAVVMSAVAPLEWVAPRPLDWALMALMGAIAAGGHFLVIRAYECAPASLLSPYGYSEIVMATLVGFVGFGDFPDSVTWLGVAVIVASGVYIALRERQRHLPPATGGKRDQRL</sequence>
<feature type="transmembrane region" description="Helical" evidence="1">
    <location>
        <begin position="164"/>
        <end position="184"/>
    </location>
</feature>
<organism evidence="3 4">
    <name type="scientific">Tistlia consotensis USBA 355</name>
    <dbReference type="NCBI Taxonomy" id="560819"/>
    <lineage>
        <taxon>Bacteria</taxon>
        <taxon>Pseudomonadati</taxon>
        <taxon>Pseudomonadota</taxon>
        <taxon>Alphaproteobacteria</taxon>
        <taxon>Rhodospirillales</taxon>
        <taxon>Rhodovibrionaceae</taxon>
        <taxon>Tistlia</taxon>
    </lineage>
</organism>
<name>A0A1Y6CA17_9PROT</name>
<dbReference type="STRING" id="560819.SAMN05428998_115126"/>
<dbReference type="PANTHER" id="PTHR22911">
    <property type="entry name" value="ACYL-MALONYL CONDENSING ENZYME-RELATED"/>
    <property type="match status" value="1"/>
</dbReference>
<gene>
    <name evidence="3" type="ORF">SAMN05428998_115126</name>
</gene>
<dbReference type="InterPro" id="IPR037185">
    <property type="entry name" value="EmrE-like"/>
</dbReference>
<dbReference type="RefSeq" id="WP_085124083.1">
    <property type="nucleotide sequence ID" value="NZ_FWZX01000015.1"/>
</dbReference>
<feature type="transmembrane region" description="Helical" evidence="1">
    <location>
        <begin position="116"/>
        <end position="134"/>
    </location>
</feature>
<dbReference type="Proteomes" id="UP000192917">
    <property type="component" value="Unassembled WGS sequence"/>
</dbReference>
<dbReference type="EMBL" id="FWZX01000015">
    <property type="protein sequence ID" value="SMF44394.1"/>
    <property type="molecule type" value="Genomic_DNA"/>
</dbReference>
<proteinExistence type="predicted"/>
<keyword evidence="1" id="KW-0472">Membrane</keyword>
<feature type="transmembrane region" description="Helical" evidence="1">
    <location>
        <begin position="226"/>
        <end position="247"/>
    </location>
</feature>
<dbReference type="Pfam" id="PF00892">
    <property type="entry name" value="EamA"/>
    <property type="match status" value="2"/>
</dbReference>